<keyword evidence="1" id="KW-1015">Disulfide bond</keyword>
<comment type="caution">
    <text evidence="4">The sequence shown here is derived from an EMBL/GenBank/DDBJ whole genome shotgun (WGS) entry which is preliminary data.</text>
</comment>
<dbReference type="InterPro" id="IPR036908">
    <property type="entry name" value="RlpA-like_sf"/>
</dbReference>
<sequence length="312" mass="34473">MERSVMSISLLVLACLVGLAAAQSGQHVSAHWFQFLAKEMDWDMNKANDVYCKRYDADKPYEWRSKYGWTNIAADLVGLSTDDACGKCIHVTNTASGAEATVRIVGPTGRGLELDKPVFDQLDSDGQSHGGDLVVNYKLVDCDPAPAGPGESNVQADYSKDYNPIENDWAYPSHALCAAKDGIKSLEWRKRYGWTGYCGKYKTSKPEYNCGKCLKVTNTDTKESRTVRIMDTCGGEVEALVLDYETAFKPIDTDGKGYGAGHLIVDYEFVECDEDVNSHSLSHERCRIVSVYRPLCNKHVTACGIMNSACRL</sequence>
<dbReference type="PROSITE" id="PS00771">
    <property type="entry name" value="BARWIN_1"/>
    <property type="match status" value="1"/>
</dbReference>
<dbReference type="PANTHER" id="PTHR46351:SF7">
    <property type="entry name" value="HEVEIN-LIKE PREPROPROTEIN"/>
    <property type="match status" value="1"/>
</dbReference>
<proteinExistence type="predicted"/>
<gene>
    <name evidence="4" type="ORF">V6N12_023867</name>
</gene>
<evidence type="ECO:0000256" key="2">
    <source>
        <dbReference type="SAM" id="SignalP"/>
    </source>
</evidence>
<dbReference type="PROSITE" id="PS51257">
    <property type="entry name" value="PROKAR_LIPOPROTEIN"/>
    <property type="match status" value="1"/>
</dbReference>
<dbReference type="EMBL" id="JBBPBM010000004">
    <property type="protein sequence ID" value="KAK8589471.1"/>
    <property type="molecule type" value="Genomic_DNA"/>
</dbReference>
<feature type="signal peptide" evidence="2">
    <location>
        <begin position="1"/>
        <end position="22"/>
    </location>
</feature>
<dbReference type="InterPro" id="IPR044301">
    <property type="entry name" value="PR4"/>
</dbReference>
<dbReference type="Gene3D" id="2.40.40.10">
    <property type="entry name" value="RlpA-like domain"/>
    <property type="match status" value="2"/>
</dbReference>
<feature type="chain" id="PRO_5046147353" description="Barwin domain-containing protein" evidence="2">
    <location>
        <begin position="23"/>
        <end position="312"/>
    </location>
</feature>
<feature type="domain" description="Barwin" evidence="3">
    <location>
        <begin position="23"/>
        <end position="144"/>
    </location>
</feature>
<evidence type="ECO:0000313" key="4">
    <source>
        <dbReference type="EMBL" id="KAK8589471.1"/>
    </source>
</evidence>
<dbReference type="InterPro" id="IPR001153">
    <property type="entry name" value="Barwin_dom"/>
</dbReference>
<reference evidence="4 5" key="1">
    <citation type="journal article" date="2024" name="G3 (Bethesda)">
        <title>Genome assembly of Hibiscus sabdariffa L. provides insights into metabolisms of medicinal natural products.</title>
        <authorList>
            <person name="Kim T."/>
        </authorList>
    </citation>
    <scope>NUCLEOTIDE SEQUENCE [LARGE SCALE GENOMIC DNA]</scope>
    <source>
        <strain evidence="4">TK-2024</strain>
        <tissue evidence="4">Old leaves</tissue>
    </source>
</reference>
<dbReference type="Pfam" id="PF00967">
    <property type="entry name" value="Barwin"/>
    <property type="match status" value="2"/>
</dbReference>
<evidence type="ECO:0000259" key="3">
    <source>
        <dbReference type="PROSITE" id="PS51174"/>
    </source>
</evidence>
<protein>
    <recommendedName>
        <fullName evidence="3">Barwin domain-containing protein</fullName>
    </recommendedName>
</protein>
<dbReference type="PROSITE" id="PS51174">
    <property type="entry name" value="BARWIN_3"/>
    <property type="match status" value="2"/>
</dbReference>
<organism evidence="4 5">
    <name type="scientific">Hibiscus sabdariffa</name>
    <name type="common">roselle</name>
    <dbReference type="NCBI Taxonomy" id="183260"/>
    <lineage>
        <taxon>Eukaryota</taxon>
        <taxon>Viridiplantae</taxon>
        <taxon>Streptophyta</taxon>
        <taxon>Embryophyta</taxon>
        <taxon>Tracheophyta</taxon>
        <taxon>Spermatophyta</taxon>
        <taxon>Magnoliopsida</taxon>
        <taxon>eudicotyledons</taxon>
        <taxon>Gunneridae</taxon>
        <taxon>Pentapetalae</taxon>
        <taxon>rosids</taxon>
        <taxon>malvids</taxon>
        <taxon>Malvales</taxon>
        <taxon>Malvaceae</taxon>
        <taxon>Malvoideae</taxon>
        <taxon>Hibiscus</taxon>
    </lineage>
</organism>
<feature type="domain" description="Barwin" evidence="3">
    <location>
        <begin position="149"/>
        <end position="274"/>
    </location>
</feature>
<keyword evidence="2" id="KW-0732">Signal</keyword>
<dbReference type="PANTHER" id="PTHR46351">
    <property type="entry name" value="WOUND-INDUCED PROTEIN WIN2"/>
    <property type="match status" value="1"/>
</dbReference>
<name>A0ABR2FZV3_9ROSI</name>
<dbReference type="PRINTS" id="PR00602">
    <property type="entry name" value="BARWIN"/>
</dbReference>
<evidence type="ECO:0000313" key="5">
    <source>
        <dbReference type="Proteomes" id="UP001472677"/>
    </source>
</evidence>
<keyword evidence="5" id="KW-1185">Reference proteome</keyword>
<dbReference type="Proteomes" id="UP001472677">
    <property type="component" value="Unassembled WGS sequence"/>
</dbReference>
<accession>A0ABR2FZV3</accession>
<evidence type="ECO:0000256" key="1">
    <source>
        <dbReference type="ARBA" id="ARBA00023157"/>
    </source>
</evidence>
<dbReference type="InterPro" id="IPR018226">
    <property type="entry name" value="Barwin_CS"/>
</dbReference>
<dbReference type="SUPFAM" id="SSF50685">
    <property type="entry name" value="Barwin-like endoglucanases"/>
    <property type="match status" value="2"/>
</dbReference>